<evidence type="ECO:0000313" key="3">
    <source>
        <dbReference type="EMBL" id="CEM04110.1"/>
    </source>
</evidence>
<feature type="transmembrane region" description="Helical" evidence="1">
    <location>
        <begin position="113"/>
        <end position="137"/>
    </location>
</feature>
<dbReference type="InterPro" id="IPR002048">
    <property type="entry name" value="EF_hand_dom"/>
</dbReference>
<dbReference type="PhylomeDB" id="A0A0G4EY99"/>
<keyword evidence="1" id="KW-0472">Membrane</keyword>
<evidence type="ECO:0000256" key="1">
    <source>
        <dbReference type="SAM" id="Phobius"/>
    </source>
</evidence>
<reference evidence="3 4" key="1">
    <citation type="submission" date="2014-11" db="EMBL/GenBank/DDBJ databases">
        <authorList>
            <person name="Zhu J."/>
            <person name="Qi W."/>
            <person name="Song R."/>
        </authorList>
    </citation>
    <scope>NUCLEOTIDE SEQUENCE [LARGE SCALE GENOMIC DNA]</scope>
</reference>
<protein>
    <recommendedName>
        <fullName evidence="2">EF-hand domain-containing protein</fullName>
    </recommendedName>
</protein>
<proteinExistence type="predicted"/>
<keyword evidence="1" id="KW-1133">Transmembrane helix</keyword>
<dbReference type="PROSITE" id="PS50222">
    <property type="entry name" value="EF_HAND_2"/>
    <property type="match status" value="1"/>
</dbReference>
<gene>
    <name evidence="3" type="ORF">Vbra_8543</name>
</gene>
<evidence type="ECO:0000259" key="2">
    <source>
        <dbReference type="PROSITE" id="PS50222"/>
    </source>
</evidence>
<evidence type="ECO:0000313" key="4">
    <source>
        <dbReference type="Proteomes" id="UP000041254"/>
    </source>
</evidence>
<accession>A0A0G4EY99</accession>
<dbReference type="GO" id="GO:0005509">
    <property type="term" value="F:calcium ion binding"/>
    <property type="evidence" value="ECO:0007669"/>
    <property type="project" value="InterPro"/>
</dbReference>
<dbReference type="InParanoid" id="A0A0G4EY99"/>
<keyword evidence="4" id="KW-1185">Reference proteome</keyword>
<feature type="domain" description="EF-hand" evidence="2">
    <location>
        <begin position="69"/>
        <end position="104"/>
    </location>
</feature>
<dbReference type="VEuPathDB" id="CryptoDB:Vbra_8543"/>
<keyword evidence="1" id="KW-0812">Transmembrane</keyword>
<dbReference type="AlphaFoldDB" id="A0A0G4EY99"/>
<dbReference type="Proteomes" id="UP000041254">
    <property type="component" value="Unassembled WGS sequence"/>
</dbReference>
<name>A0A0G4EY99_VITBC</name>
<organism evidence="3 4">
    <name type="scientific">Vitrella brassicaformis (strain CCMP3155)</name>
    <dbReference type="NCBI Taxonomy" id="1169540"/>
    <lineage>
        <taxon>Eukaryota</taxon>
        <taxon>Sar</taxon>
        <taxon>Alveolata</taxon>
        <taxon>Colpodellida</taxon>
        <taxon>Vitrellaceae</taxon>
        <taxon>Vitrella</taxon>
    </lineage>
</organism>
<sequence length="343" mass="37288">MTAFAVEVLHGVTGSIIATSHLSFPETSQVTSHLINTPSAIATEMATAPPNSRTEKFRASALKTEGSKDEAERMVDILRSWDTDGDGMFSVQEVLSAARQMNMEKKKTRSLKWVVAGLAILYVATILVLLGVTVAAVEVTKDQRPDADGNLISVSGNKDVVHTKSKIDAVNPFDFVGQDLSNFENIDSLYLDDLGVGSSEGVKEFLQRVYKVRMVTRNKKHDSIKIDFFGGDYLEVSKDEALLFRPKPEGGCGDGIPEVNGYCAVAQIVNEEEPTKEESDERRLQARSSIVGPAYNTGPRGIGSNVNFNTGRIYGSEGIVSLGRSRFFGQGQFRSCDGPSCSF</sequence>
<dbReference type="EMBL" id="CDMY01000347">
    <property type="protein sequence ID" value="CEM04110.1"/>
    <property type="molecule type" value="Genomic_DNA"/>
</dbReference>